<dbReference type="InterPro" id="IPR013815">
    <property type="entry name" value="ATP_grasp_subdomain_1"/>
</dbReference>
<comment type="function">
    <text evidence="2">Catalyzes the phosphorylation of pyruvate to phosphoenolpyruvate.</text>
</comment>
<dbReference type="Pfam" id="PF01326">
    <property type="entry name" value="PPDK_N"/>
    <property type="match status" value="1"/>
</dbReference>
<comment type="similarity">
    <text evidence="4">Belongs to the PEP-utilizing enzyme family.</text>
</comment>
<keyword evidence="11" id="KW-0067">ATP-binding</keyword>
<dbReference type="InterPro" id="IPR002192">
    <property type="entry name" value="PPDK_AMP/ATP-bd"/>
</dbReference>
<feature type="domain" description="Pyruvate phosphate dikinase AMP/ATP-binding" evidence="15">
    <location>
        <begin position="20"/>
        <end position="105"/>
    </location>
</feature>
<keyword evidence="9" id="KW-0547">Nucleotide-binding</keyword>
<evidence type="ECO:0000256" key="14">
    <source>
        <dbReference type="ARBA" id="ARBA00047700"/>
    </source>
</evidence>
<dbReference type="InterPro" id="IPR006319">
    <property type="entry name" value="PEP_synth"/>
</dbReference>
<dbReference type="GO" id="GO:0005524">
    <property type="term" value="F:ATP binding"/>
    <property type="evidence" value="ECO:0007669"/>
    <property type="project" value="UniProtKB-KW"/>
</dbReference>
<sequence length="167" mass="17197">MVAERLGAGPSPASPPLSGVQPAIEGIAIPGDLAAAIIRALAQLGGQAAYAVRSSATAEDLPSASFAGQQDTYLNVVGPAAILQHVSRCWASLFTERAVTYRQRNVAGPEVFALDELGKITLAAHGDHRTAVTDNSAGMFAAASGDALIAKDGAAIARTTYREWLAR</sequence>
<dbReference type="GO" id="GO:0046872">
    <property type="term" value="F:metal ion binding"/>
    <property type="evidence" value="ECO:0007669"/>
    <property type="project" value="UniProtKB-KW"/>
</dbReference>
<proteinExistence type="inferred from homology"/>
<evidence type="ECO:0000256" key="6">
    <source>
        <dbReference type="ARBA" id="ARBA00021623"/>
    </source>
</evidence>
<dbReference type="SUPFAM" id="SSF56059">
    <property type="entry name" value="Glutathione synthetase ATP-binding domain-like"/>
    <property type="match status" value="1"/>
</dbReference>
<dbReference type="KEGG" id="fra:Francci3_2013"/>
<comment type="pathway">
    <text evidence="3">Carbohydrate biosynthesis; gluconeogenesis.</text>
</comment>
<comment type="catalytic activity">
    <reaction evidence="14">
        <text>pyruvate + ATP + H2O = phosphoenolpyruvate + AMP + phosphate + 2 H(+)</text>
        <dbReference type="Rhea" id="RHEA:11364"/>
        <dbReference type="ChEBI" id="CHEBI:15361"/>
        <dbReference type="ChEBI" id="CHEBI:15377"/>
        <dbReference type="ChEBI" id="CHEBI:15378"/>
        <dbReference type="ChEBI" id="CHEBI:30616"/>
        <dbReference type="ChEBI" id="CHEBI:43474"/>
        <dbReference type="ChEBI" id="CHEBI:58702"/>
        <dbReference type="ChEBI" id="CHEBI:456215"/>
        <dbReference type="EC" id="2.7.9.2"/>
    </reaction>
</comment>
<evidence type="ECO:0000256" key="5">
    <source>
        <dbReference type="ARBA" id="ARBA00011996"/>
    </source>
</evidence>
<evidence type="ECO:0000256" key="1">
    <source>
        <dbReference type="ARBA" id="ARBA00001946"/>
    </source>
</evidence>
<evidence type="ECO:0000256" key="8">
    <source>
        <dbReference type="ARBA" id="ARBA00022723"/>
    </source>
</evidence>
<dbReference type="UniPathway" id="UPA00138"/>
<keyword evidence="8" id="KW-0479">Metal-binding</keyword>
<name>Q2JBF5_FRACC</name>
<evidence type="ECO:0000256" key="13">
    <source>
        <dbReference type="ARBA" id="ARBA00033470"/>
    </source>
</evidence>
<reference evidence="16 17" key="1">
    <citation type="journal article" date="2007" name="Genome Res.">
        <title>Genome characteristics of facultatively symbiotic Frankia sp. strains reflect host range and host plant biogeography.</title>
        <authorList>
            <person name="Normand P."/>
            <person name="Lapierre P."/>
            <person name="Tisa L.S."/>
            <person name="Gogarten J.P."/>
            <person name="Alloisio N."/>
            <person name="Bagnarol E."/>
            <person name="Bassi C.A."/>
            <person name="Berry A.M."/>
            <person name="Bickhart D.M."/>
            <person name="Choisne N."/>
            <person name="Couloux A."/>
            <person name="Cournoyer B."/>
            <person name="Cruveiller S."/>
            <person name="Daubin V."/>
            <person name="Demange N."/>
            <person name="Francino M.P."/>
            <person name="Goltsman E."/>
            <person name="Huang Y."/>
            <person name="Kopp O.R."/>
            <person name="Labarre L."/>
            <person name="Lapidus A."/>
            <person name="Lavire C."/>
            <person name="Marechal J."/>
            <person name="Martinez M."/>
            <person name="Mastronunzio J.E."/>
            <person name="Mullin B.C."/>
            <person name="Niemann J."/>
            <person name="Pujic P."/>
            <person name="Rawnsley T."/>
            <person name="Rouy Z."/>
            <person name="Schenowitz C."/>
            <person name="Sellstedt A."/>
            <person name="Tavares F."/>
            <person name="Tomkins J.P."/>
            <person name="Vallenet D."/>
            <person name="Valverde C."/>
            <person name="Wall L.G."/>
            <person name="Wang Y."/>
            <person name="Medigue C."/>
            <person name="Benson D.R."/>
        </authorList>
    </citation>
    <scope>NUCLEOTIDE SEQUENCE [LARGE SCALE GENOMIC DNA]</scope>
    <source>
        <strain evidence="17">DSM 45818 / CECT 9043 / CcI3</strain>
    </source>
</reference>
<comment type="cofactor">
    <cofactor evidence="1">
        <name>Mg(2+)</name>
        <dbReference type="ChEBI" id="CHEBI:18420"/>
    </cofactor>
</comment>
<accession>Q2JBF5</accession>
<evidence type="ECO:0000256" key="7">
    <source>
        <dbReference type="ARBA" id="ARBA00022679"/>
    </source>
</evidence>
<keyword evidence="17" id="KW-1185">Reference proteome</keyword>
<keyword evidence="10" id="KW-0418">Kinase</keyword>
<dbReference type="GO" id="GO:0008986">
    <property type="term" value="F:pyruvate, water dikinase activity"/>
    <property type="evidence" value="ECO:0007669"/>
    <property type="project" value="UniProtKB-EC"/>
</dbReference>
<evidence type="ECO:0000256" key="4">
    <source>
        <dbReference type="ARBA" id="ARBA00007837"/>
    </source>
</evidence>
<evidence type="ECO:0000313" key="17">
    <source>
        <dbReference type="Proteomes" id="UP000001937"/>
    </source>
</evidence>
<dbReference type="STRING" id="106370.Francci3_2013"/>
<dbReference type="EMBL" id="CP000249">
    <property type="protein sequence ID" value="ABD11387.1"/>
    <property type="molecule type" value="Genomic_DNA"/>
</dbReference>
<gene>
    <name evidence="16" type="ordered locus">Francci3_2013</name>
</gene>
<evidence type="ECO:0000256" key="9">
    <source>
        <dbReference type="ARBA" id="ARBA00022741"/>
    </source>
</evidence>
<evidence type="ECO:0000256" key="11">
    <source>
        <dbReference type="ARBA" id="ARBA00022840"/>
    </source>
</evidence>
<dbReference type="Gene3D" id="3.30.1490.20">
    <property type="entry name" value="ATP-grasp fold, A domain"/>
    <property type="match status" value="1"/>
</dbReference>
<evidence type="ECO:0000256" key="10">
    <source>
        <dbReference type="ARBA" id="ARBA00022777"/>
    </source>
</evidence>
<dbReference type="AlphaFoldDB" id="Q2JBF5"/>
<dbReference type="PANTHER" id="PTHR43030:SF1">
    <property type="entry name" value="PHOSPHOENOLPYRUVATE SYNTHASE"/>
    <property type="match status" value="1"/>
</dbReference>
<evidence type="ECO:0000256" key="2">
    <source>
        <dbReference type="ARBA" id="ARBA00002988"/>
    </source>
</evidence>
<dbReference type="eggNOG" id="COG0702">
    <property type="taxonomic scope" value="Bacteria"/>
</dbReference>
<keyword evidence="12" id="KW-0460">Magnesium</keyword>
<dbReference type="eggNOG" id="COG0574">
    <property type="taxonomic scope" value="Bacteria"/>
</dbReference>
<dbReference type="Proteomes" id="UP000001937">
    <property type="component" value="Chromosome"/>
</dbReference>
<protein>
    <recommendedName>
        <fullName evidence="6">Phosphoenolpyruvate synthase</fullName>
        <ecNumber evidence="5">2.7.9.2</ecNumber>
    </recommendedName>
    <alternativeName>
        <fullName evidence="13">Pyruvate, water dikinase</fullName>
    </alternativeName>
</protein>
<dbReference type="PANTHER" id="PTHR43030">
    <property type="entry name" value="PHOSPHOENOLPYRUVATE SYNTHASE"/>
    <property type="match status" value="1"/>
</dbReference>
<evidence type="ECO:0000256" key="3">
    <source>
        <dbReference type="ARBA" id="ARBA00004742"/>
    </source>
</evidence>
<organism evidence="16 17">
    <name type="scientific">Frankia casuarinae (strain DSM 45818 / CECT 9043 / HFP020203 / CcI3)</name>
    <dbReference type="NCBI Taxonomy" id="106370"/>
    <lineage>
        <taxon>Bacteria</taxon>
        <taxon>Bacillati</taxon>
        <taxon>Actinomycetota</taxon>
        <taxon>Actinomycetes</taxon>
        <taxon>Frankiales</taxon>
        <taxon>Frankiaceae</taxon>
        <taxon>Frankia</taxon>
    </lineage>
</organism>
<keyword evidence="7" id="KW-0808">Transferase</keyword>
<evidence type="ECO:0000259" key="15">
    <source>
        <dbReference type="Pfam" id="PF01326"/>
    </source>
</evidence>
<dbReference type="EC" id="2.7.9.2" evidence="5"/>
<dbReference type="GO" id="GO:0006094">
    <property type="term" value="P:gluconeogenesis"/>
    <property type="evidence" value="ECO:0007669"/>
    <property type="project" value="UniProtKB-UniPathway"/>
</dbReference>
<dbReference type="HOGENOM" id="CLU_1592134_0_0_11"/>
<evidence type="ECO:0000256" key="12">
    <source>
        <dbReference type="ARBA" id="ARBA00022842"/>
    </source>
</evidence>
<evidence type="ECO:0000313" key="16">
    <source>
        <dbReference type="EMBL" id="ABD11387.1"/>
    </source>
</evidence>